<proteinExistence type="predicted"/>
<reference evidence="2" key="1">
    <citation type="submission" date="2023-02" db="EMBL/GenBank/DDBJ databases">
        <title>Identification and recombinant expression of a fungal hydrolase from Papiliotrema laurentii that hydrolyzes apple cutin and clears colloidal polyester polyurethane.</title>
        <authorList>
            <consortium name="DOE Joint Genome Institute"/>
            <person name="Roman V.A."/>
            <person name="Bojanowski C."/>
            <person name="Crable B.R."/>
            <person name="Wagner D.N."/>
            <person name="Hung C.S."/>
            <person name="Nadeau L.J."/>
            <person name="Schratz L."/>
            <person name="Haridas S."/>
            <person name="Pangilinan J."/>
            <person name="Lipzen A."/>
            <person name="Na H."/>
            <person name="Yan M."/>
            <person name="Ng V."/>
            <person name="Grigoriev I.V."/>
            <person name="Spatafora J.W."/>
            <person name="Barlow D."/>
            <person name="Biffinger J."/>
            <person name="Kelley-Loughnane N."/>
            <person name="Varaljay V.A."/>
            <person name="Crookes-Goodson W.J."/>
        </authorList>
    </citation>
    <scope>NUCLEOTIDE SEQUENCE</scope>
    <source>
        <strain evidence="2">5307AH</strain>
    </source>
</reference>
<feature type="compositionally biased region" description="Low complexity" evidence="1">
    <location>
        <begin position="417"/>
        <end position="440"/>
    </location>
</feature>
<gene>
    <name evidence="2" type="ORF">DB88DRAFT_484201</name>
</gene>
<evidence type="ECO:0000256" key="1">
    <source>
        <dbReference type="SAM" id="MobiDB-lite"/>
    </source>
</evidence>
<accession>A0AAD9FSL9</accession>
<evidence type="ECO:0008006" key="4">
    <source>
        <dbReference type="Google" id="ProtNLM"/>
    </source>
</evidence>
<dbReference type="Proteomes" id="UP001182556">
    <property type="component" value="Unassembled WGS sequence"/>
</dbReference>
<dbReference type="SUPFAM" id="SSF52113">
    <property type="entry name" value="BRCT domain"/>
    <property type="match status" value="1"/>
</dbReference>
<dbReference type="EMBL" id="JAODAN010000003">
    <property type="protein sequence ID" value="KAK1925516.1"/>
    <property type="molecule type" value="Genomic_DNA"/>
</dbReference>
<comment type="caution">
    <text evidence="2">The sequence shown here is derived from an EMBL/GenBank/DDBJ whole genome shotgun (WGS) entry which is preliminary data.</text>
</comment>
<organism evidence="2 3">
    <name type="scientific">Papiliotrema laurentii</name>
    <name type="common">Cryptococcus laurentii</name>
    <dbReference type="NCBI Taxonomy" id="5418"/>
    <lineage>
        <taxon>Eukaryota</taxon>
        <taxon>Fungi</taxon>
        <taxon>Dikarya</taxon>
        <taxon>Basidiomycota</taxon>
        <taxon>Agaricomycotina</taxon>
        <taxon>Tremellomycetes</taxon>
        <taxon>Tremellales</taxon>
        <taxon>Rhynchogastremaceae</taxon>
        <taxon>Papiliotrema</taxon>
    </lineage>
</organism>
<feature type="region of interest" description="Disordered" evidence="1">
    <location>
        <begin position="177"/>
        <end position="308"/>
    </location>
</feature>
<feature type="region of interest" description="Disordered" evidence="1">
    <location>
        <begin position="1"/>
        <end position="27"/>
    </location>
</feature>
<dbReference type="AlphaFoldDB" id="A0AAD9FSL9"/>
<feature type="compositionally biased region" description="Polar residues" evidence="1">
    <location>
        <begin position="1"/>
        <end position="20"/>
    </location>
</feature>
<evidence type="ECO:0000313" key="2">
    <source>
        <dbReference type="EMBL" id="KAK1925516.1"/>
    </source>
</evidence>
<feature type="compositionally biased region" description="Polar residues" evidence="1">
    <location>
        <begin position="456"/>
        <end position="479"/>
    </location>
</feature>
<sequence length="479" mass="51764">MGQYNSRLTDPLPNISNHSARLTPDPIASPSLKHTILTSHSQAAHASSSMSRTRPSLRQRTKQILPTSLRNGIFSRFPLVHLTPSVPRYLRQLLHLNGGTTSISSDVNGVICLVSSPTDPLLGTLYMRYCAVFDCQWIEACLVAGVLLPPDPFVIWPWDYRGNPKYIPQELFDFDPEEIPASGQDRMRNVNTKGNANGTGGANRHGSLGAISPKPFDAPSDTVDSLPLPRLTLASVSPLKPAPPAESQQADRTESTAHSYRGTKRGPPNENPQSSTSRKRKNQCGETPLTMHQDPPGSLPTDNTLPRMATGRPMLALTTSQNNSEWSTGGGASGLAIFSHRPSDRLTTDKSFHTTIKHSVKHPFHAPFLVSPAPEHSPSSSHTTRLESLSTRTKVSRSQDHQKADLPSGYRPHGHASQLALLDPPSSPSSRYSSSNSTPLVGSAGPVCPRARVRPPTSNLRSVTPNTRTLATADCSSSP</sequence>
<name>A0AAD9FSL9_PAPLA</name>
<feature type="region of interest" description="Disordered" evidence="1">
    <location>
        <begin position="367"/>
        <end position="479"/>
    </location>
</feature>
<evidence type="ECO:0000313" key="3">
    <source>
        <dbReference type="Proteomes" id="UP001182556"/>
    </source>
</evidence>
<dbReference type="InterPro" id="IPR036420">
    <property type="entry name" value="BRCT_dom_sf"/>
</dbReference>
<keyword evidence="3" id="KW-1185">Reference proteome</keyword>
<protein>
    <recommendedName>
        <fullName evidence="4">BRCT domain-containing protein</fullName>
    </recommendedName>
</protein>
<feature type="compositionally biased region" description="Low complexity" evidence="1">
    <location>
        <begin position="371"/>
        <end position="382"/>
    </location>
</feature>